<evidence type="ECO:0000256" key="3">
    <source>
        <dbReference type="ARBA" id="ARBA00023163"/>
    </source>
</evidence>
<dbReference type="InterPro" id="IPR016032">
    <property type="entry name" value="Sig_transdc_resp-reg_C-effctor"/>
</dbReference>
<feature type="domain" description="HTH luxR-type" evidence="4">
    <location>
        <begin position="222"/>
        <end position="287"/>
    </location>
</feature>
<evidence type="ECO:0000256" key="1">
    <source>
        <dbReference type="ARBA" id="ARBA00023015"/>
    </source>
</evidence>
<evidence type="ECO:0000313" key="8">
    <source>
        <dbReference type="Proteomes" id="UP001172791"/>
    </source>
</evidence>
<dbReference type="PANTHER" id="PTHR44688">
    <property type="entry name" value="DNA-BINDING TRANSCRIPTIONAL ACTIVATOR DEVR_DOSR"/>
    <property type="match status" value="1"/>
</dbReference>
<keyword evidence="7" id="KW-1185">Reference proteome</keyword>
<keyword evidence="2" id="KW-0238">DNA-binding</keyword>
<evidence type="ECO:0000259" key="4">
    <source>
        <dbReference type="PROSITE" id="PS50043"/>
    </source>
</evidence>
<dbReference type="InterPro" id="IPR000792">
    <property type="entry name" value="Tscrpt_reg_LuxR_C"/>
</dbReference>
<evidence type="ECO:0000313" key="7">
    <source>
        <dbReference type="Proteomes" id="UP001172788"/>
    </source>
</evidence>
<dbReference type="Gene3D" id="1.10.10.10">
    <property type="entry name" value="Winged helix-like DNA-binding domain superfamily/Winged helix DNA-binding domain"/>
    <property type="match status" value="1"/>
</dbReference>
<reference evidence="5" key="1">
    <citation type="submission" date="2018-04" db="EMBL/GenBank/DDBJ databases">
        <authorList>
            <person name="Jy Z."/>
        </authorList>
    </citation>
    <scope>NUCLEOTIDE SEQUENCE</scope>
    <source>
        <strain evidence="6">AS13</strain>
        <strain evidence="5">LA18</strain>
    </source>
</reference>
<dbReference type="PROSITE" id="PS50043">
    <property type="entry name" value="HTH_LUXR_2"/>
    <property type="match status" value="1"/>
</dbReference>
<dbReference type="GO" id="GO:0006355">
    <property type="term" value="P:regulation of DNA-templated transcription"/>
    <property type="evidence" value="ECO:0007669"/>
    <property type="project" value="InterPro"/>
</dbReference>
<dbReference type="PROSITE" id="PS00622">
    <property type="entry name" value="HTH_LUXR_1"/>
    <property type="match status" value="1"/>
</dbReference>
<dbReference type="GO" id="GO:0003677">
    <property type="term" value="F:DNA binding"/>
    <property type="evidence" value="ECO:0007669"/>
    <property type="project" value="UniProtKB-KW"/>
</dbReference>
<organism evidence="5 8">
    <name type="scientific">Pandoraea cepalis</name>
    <dbReference type="NCBI Taxonomy" id="2508294"/>
    <lineage>
        <taxon>Bacteria</taxon>
        <taxon>Pseudomonadati</taxon>
        <taxon>Pseudomonadota</taxon>
        <taxon>Betaproteobacteria</taxon>
        <taxon>Burkholderiales</taxon>
        <taxon>Burkholderiaceae</taxon>
        <taxon>Pandoraea</taxon>
    </lineage>
</organism>
<sequence length="297" mass="32863">MEFTQSEIAGLVEVLGTPQFGARLNLLANRYFATGHCTAFQWVAGQDPRCVVAEGHDDEGSRLAKELALEYTGGSYVNDAFVTRTMISPERGENVALIEPEAIKDAGFRERFYGMPQLRHELLFSKKLDDGLTCLSVYRHMDQPAFTPQELAEARSVAPLLLGFVDKQAWLDEHISESPQRRVAADPVRATTQGGAAILVPVNDGLSTEMRTRLQKRTRTLLLLSCAGLTEREADICSYIVLGFTTLAIGMLLEISVNTVATHRKHAYSKLGISSQTELFSKCLRLLPFHDNDVTFG</sequence>
<protein>
    <recommendedName>
        <fullName evidence="4">HTH luxR-type domain-containing protein</fullName>
    </recommendedName>
</protein>
<keyword evidence="3" id="KW-0804">Transcription</keyword>
<dbReference type="AlphaFoldDB" id="A0AAW7MHN4"/>
<comment type="caution">
    <text evidence="5">The sequence shown here is derived from an EMBL/GenBank/DDBJ whole genome shotgun (WGS) entry which is preliminary data.</text>
</comment>
<dbReference type="CDD" id="cd06170">
    <property type="entry name" value="LuxR_C_like"/>
    <property type="match status" value="1"/>
</dbReference>
<dbReference type="SMART" id="SM00421">
    <property type="entry name" value="HTH_LUXR"/>
    <property type="match status" value="1"/>
</dbReference>
<dbReference type="Proteomes" id="UP001172791">
    <property type="component" value="Unassembled WGS sequence"/>
</dbReference>
<evidence type="ECO:0000256" key="2">
    <source>
        <dbReference type="ARBA" id="ARBA00023125"/>
    </source>
</evidence>
<dbReference type="EMBL" id="QAID01000027">
    <property type="protein sequence ID" value="MDN4576873.1"/>
    <property type="molecule type" value="Genomic_DNA"/>
</dbReference>
<dbReference type="RefSeq" id="WP_301233537.1">
    <property type="nucleotide sequence ID" value="NZ_QAIC01000027.1"/>
</dbReference>
<dbReference type="PRINTS" id="PR00038">
    <property type="entry name" value="HTHLUXR"/>
</dbReference>
<dbReference type="InterPro" id="IPR036388">
    <property type="entry name" value="WH-like_DNA-bd_sf"/>
</dbReference>
<dbReference type="SUPFAM" id="SSF46894">
    <property type="entry name" value="C-terminal effector domain of the bipartite response regulators"/>
    <property type="match status" value="1"/>
</dbReference>
<accession>A0AAW7MHN4</accession>
<dbReference type="PANTHER" id="PTHR44688:SF16">
    <property type="entry name" value="DNA-BINDING TRANSCRIPTIONAL ACTIVATOR DEVR_DOSR"/>
    <property type="match status" value="1"/>
</dbReference>
<proteinExistence type="predicted"/>
<evidence type="ECO:0000313" key="5">
    <source>
        <dbReference type="EMBL" id="MDN4572266.1"/>
    </source>
</evidence>
<dbReference type="Proteomes" id="UP001172788">
    <property type="component" value="Unassembled WGS sequence"/>
</dbReference>
<keyword evidence="1" id="KW-0805">Transcription regulation</keyword>
<dbReference type="EMBL" id="QAIC01000027">
    <property type="protein sequence ID" value="MDN4572266.1"/>
    <property type="molecule type" value="Genomic_DNA"/>
</dbReference>
<name>A0AAW7MHN4_9BURK</name>
<dbReference type="Pfam" id="PF00196">
    <property type="entry name" value="GerE"/>
    <property type="match status" value="1"/>
</dbReference>
<evidence type="ECO:0000313" key="6">
    <source>
        <dbReference type="EMBL" id="MDN4576873.1"/>
    </source>
</evidence>
<gene>
    <name evidence="5" type="ORF">DBA34_03145</name>
    <name evidence="6" type="ORF">DBB29_01880</name>
</gene>